<protein>
    <submittedName>
        <fullName evidence="4">Penicillin-binding protein 4</fullName>
    </submittedName>
</protein>
<dbReference type="EMBL" id="CABHNI010000013">
    <property type="protein sequence ID" value="VUW97870.1"/>
    <property type="molecule type" value="Genomic_DNA"/>
</dbReference>
<evidence type="ECO:0000256" key="2">
    <source>
        <dbReference type="ARBA" id="ARBA00022679"/>
    </source>
</evidence>
<dbReference type="PANTHER" id="PTHR32282:SF33">
    <property type="entry name" value="PEPTIDOGLYCAN GLYCOSYLTRANSFERASE"/>
    <property type="match status" value="1"/>
</dbReference>
<dbReference type="InterPro" id="IPR050396">
    <property type="entry name" value="Glycosyltr_51/Transpeptidase"/>
</dbReference>
<name>A0A564STZ0_9FIRM</name>
<evidence type="ECO:0000313" key="5">
    <source>
        <dbReference type="Proteomes" id="UP000358366"/>
    </source>
</evidence>
<evidence type="ECO:0000259" key="3">
    <source>
        <dbReference type="Pfam" id="PF00905"/>
    </source>
</evidence>
<dbReference type="GO" id="GO:0008955">
    <property type="term" value="F:peptidoglycan glycosyltransferase activity"/>
    <property type="evidence" value="ECO:0007669"/>
    <property type="project" value="TreeGrafter"/>
</dbReference>
<accession>A0A564STZ0</accession>
<dbReference type="GO" id="GO:0009252">
    <property type="term" value="P:peptidoglycan biosynthetic process"/>
    <property type="evidence" value="ECO:0007669"/>
    <property type="project" value="TreeGrafter"/>
</dbReference>
<sequence length="290" mass="32864">MKPLFTYGLGIEKNVISWSSLYKDSAYEENWPTNVEAFTEQEETVAEALAESNNAITVKVLDDVGIKEACTFMRDSLELQVDEEKKMIDEDTELYKKELLSSLGLGYLTEGVNVKEMLENYQVFAQGGEKYKLSSLKIIENKEKEKIYENSELKEQIFSSETAYIMNRMLKGVVQSGTGKAAQTNGIDVSGKTGTSDNYRDNWFVGMTPEYVCAVWYVMENGERMQNDAVVAFRETINQLPADSKINYQVPETVVEREHCEKTGLLAVEHCENIQTGYYKENELPSVCGE</sequence>
<organism evidence="4 5">
    <name type="scientific">Dorea formicigenerans</name>
    <dbReference type="NCBI Taxonomy" id="39486"/>
    <lineage>
        <taxon>Bacteria</taxon>
        <taxon>Bacillati</taxon>
        <taxon>Bacillota</taxon>
        <taxon>Clostridia</taxon>
        <taxon>Lachnospirales</taxon>
        <taxon>Lachnospiraceae</taxon>
        <taxon>Dorea</taxon>
    </lineage>
</organism>
<dbReference type="PANTHER" id="PTHR32282">
    <property type="entry name" value="BINDING PROTEIN TRANSPEPTIDASE, PUTATIVE-RELATED"/>
    <property type="match status" value="1"/>
</dbReference>
<dbReference type="SUPFAM" id="SSF56601">
    <property type="entry name" value="beta-lactamase/transpeptidase-like"/>
    <property type="match status" value="1"/>
</dbReference>
<keyword evidence="1" id="KW-0328">Glycosyltransferase</keyword>
<dbReference type="InterPro" id="IPR012338">
    <property type="entry name" value="Beta-lactam/transpept-like"/>
</dbReference>
<reference evidence="4 5" key="1">
    <citation type="submission" date="2019-07" db="EMBL/GenBank/DDBJ databases">
        <authorList>
            <person name="Hibberd C M."/>
            <person name="Gehrig L. J."/>
            <person name="Chang H.-W."/>
            <person name="Venkatesh S."/>
        </authorList>
    </citation>
    <scope>NUCLEOTIDE SEQUENCE [LARGE SCALE GENOMIC DNA]</scope>
    <source>
        <strain evidence="4">Dorea_formicigenerans_SSTS_Bg7063</strain>
    </source>
</reference>
<keyword evidence="2" id="KW-0808">Transferase</keyword>
<dbReference type="GO" id="GO:0030288">
    <property type="term" value="C:outer membrane-bounded periplasmic space"/>
    <property type="evidence" value="ECO:0007669"/>
    <property type="project" value="TreeGrafter"/>
</dbReference>
<gene>
    <name evidence="4" type="primary">pbpD</name>
    <name evidence="4" type="ORF">DFSSTS7063_00722</name>
</gene>
<dbReference type="Gene3D" id="3.40.710.10">
    <property type="entry name" value="DD-peptidase/beta-lactamase superfamily"/>
    <property type="match status" value="1"/>
</dbReference>
<dbReference type="Pfam" id="PF00905">
    <property type="entry name" value="Transpeptidase"/>
    <property type="match status" value="1"/>
</dbReference>
<evidence type="ECO:0000256" key="1">
    <source>
        <dbReference type="ARBA" id="ARBA00022676"/>
    </source>
</evidence>
<dbReference type="AlphaFoldDB" id="A0A564STZ0"/>
<proteinExistence type="predicted"/>
<dbReference type="InterPro" id="IPR001460">
    <property type="entry name" value="PCN-bd_Tpept"/>
</dbReference>
<dbReference type="GO" id="GO:0008658">
    <property type="term" value="F:penicillin binding"/>
    <property type="evidence" value="ECO:0007669"/>
    <property type="project" value="InterPro"/>
</dbReference>
<dbReference type="Proteomes" id="UP000358366">
    <property type="component" value="Unassembled WGS sequence"/>
</dbReference>
<evidence type="ECO:0000313" key="4">
    <source>
        <dbReference type="EMBL" id="VUW97870.1"/>
    </source>
</evidence>
<feature type="domain" description="Penicillin-binding protein transpeptidase" evidence="3">
    <location>
        <begin position="5"/>
        <end position="221"/>
    </location>
</feature>